<dbReference type="GO" id="GO:0031011">
    <property type="term" value="C:Ino80 complex"/>
    <property type="evidence" value="ECO:0007669"/>
    <property type="project" value="InterPro"/>
</dbReference>
<accession>A0A0D1XZI3</accession>
<name>A0A0D1XZI3_9PEZI</name>
<evidence type="ECO:0000256" key="3">
    <source>
        <dbReference type="ARBA" id="ARBA00023163"/>
    </source>
</evidence>
<protein>
    <recommendedName>
        <fullName evidence="6">Vps72/YL1 C-terminal domain-containing protein</fullName>
    </recommendedName>
</protein>
<sequence>MAPITNSSNEANHQALLDKLDIYSVPKPFRNPSWKPPQRRNKNLRQIISEAQRKEASMMGSQAVSGSSTPIPASDFASTGAMTPVSNGSVAHHGNTNIAQAAQRLDRLVLERNQQAALGITKPSGDTGSAFGGGAQSMSVTYTNIESAPSLHPSSQKKYCDITGLPTSYTDPKSKLRYYNAEIYNYIRAMPQGQKEGYLAIRGAHTVLK</sequence>
<dbReference type="Proteomes" id="UP000053259">
    <property type="component" value="Unassembled WGS sequence"/>
</dbReference>
<dbReference type="OrthoDB" id="49520at2759"/>
<reference evidence="7 8" key="1">
    <citation type="submission" date="2015-01" db="EMBL/GenBank/DDBJ databases">
        <title>The Genome Sequence of Ochroconis gallopava CBS43764.</title>
        <authorList>
            <consortium name="The Broad Institute Genomics Platform"/>
            <person name="Cuomo C."/>
            <person name="de Hoog S."/>
            <person name="Gorbushina A."/>
            <person name="Stielow B."/>
            <person name="Teixiera M."/>
            <person name="Abouelleil A."/>
            <person name="Chapman S.B."/>
            <person name="Priest M."/>
            <person name="Young S.K."/>
            <person name="Wortman J."/>
            <person name="Nusbaum C."/>
            <person name="Birren B."/>
        </authorList>
    </citation>
    <scope>NUCLEOTIDE SEQUENCE [LARGE SCALE GENOMIC DNA]</scope>
    <source>
        <strain evidence="7 8">CBS 43764</strain>
    </source>
</reference>
<keyword evidence="4" id="KW-0539">Nucleus</keyword>
<dbReference type="AlphaFoldDB" id="A0A0D1XZI3"/>
<keyword evidence="2" id="KW-0805">Transcription regulation</keyword>
<dbReference type="VEuPathDB" id="FungiDB:PV09_01159"/>
<dbReference type="PANTHER" id="PTHR31200:SF1">
    <property type="entry name" value="INO80 COMPLEX SUBUNIT C"/>
    <property type="match status" value="1"/>
</dbReference>
<dbReference type="HOGENOM" id="CLU_071116_1_0_1"/>
<dbReference type="InterPro" id="IPR013272">
    <property type="entry name" value="Vps72/YL1_C"/>
</dbReference>
<evidence type="ECO:0000256" key="4">
    <source>
        <dbReference type="ARBA" id="ARBA00023242"/>
    </source>
</evidence>
<keyword evidence="8" id="KW-1185">Reference proteome</keyword>
<dbReference type="GeneID" id="27309132"/>
<feature type="domain" description="Vps72/YL1 C-terminal" evidence="6">
    <location>
        <begin position="158"/>
        <end position="187"/>
    </location>
</feature>
<dbReference type="PANTHER" id="PTHR31200">
    <property type="entry name" value="INO80 COMPLEX SUBUNIT C"/>
    <property type="match status" value="1"/>
</dbReference>
<evidence type="ECO:0000259" key="6">
    <source>
        <dbReference type="SMART" id="SM00993"/>
    </source>
</evidence>
<dbReference type="GO" id="GO:0006338">
    <property type="term" value="P:chromatin remodeling"/>
    <property type="evidence" value="ECO:0007669"/>
    <property type="project" value="InterPro"/>
</dbReference>
<dbReference type="SMART" id="SM00993">
    <property type="entry name" value="YL1_C"/>
    <property type="match status" value="1"/>
</dbReference>
<dbReference type="STRING" id="253628.A0A0D1XZI3"/>
<evidence type="ECO:0000256" key="2">
    <source>
        <dbReference type="ARBA" id="ARBA00023015"/>
    </source>
</evidence>
<evidence type="ECO:0000256" key="1">
    <source>
        <dbReference type="ARBA" id="ARBA00004123"/>
    </source>
</evidence>
<evidence type="ECO:0000313" key="7">
    <source>
        <dbReference type="EMBL" id="KIW08231.1"/>
    </source>
</evidence>
<keyword evidence="3" id="KW-0804">Transcription</keyword>
<dbReference type="InParanoid" id="A0A0D1XZI3"/>
<evidence type="ECO:0000256" key="5">
    <source>
        <dbReference type="SAM" id="MobiDB-lite"/>
    </source>
</evidence>
<dbReference type="Pfam" id="PF08265">
    <property type="entry name" value="YL1_C"/>
    <property type="match status" value="1"/>
</dbReference>
<evidence type="ECO:0000313" key="8">
    <source>
        <dbReference type="Proteomes" id="UP000053259"/>
    </source>
</evidence>
<feature type="compositionally biased region" description="Polar residues" evidence="5">
    <location>
        <begin position="59"/>
        <end position="71"/>
    </location>
</feature>
<comment type="subcellular location">
    <subcellularLocation>
        <location evidence="1">Nucleus</location>
    </subcellularLocation>
</comment>
<organism evidence="7 8">
    <name type="scientific">Verruconis gallopava</name>
    <dbReference type="NCBI Taxonomy" id="253628"/>
    <lineage>
        <taxon>Eukaryota</taxon>
        <taxon>Fungi</taxon>
        <taxon>Dikarya</taxon>
        <taxon>Ascomycota</taxon>
        <taxon>Pezizomycotina</taxon>
        <taxon>Dothideomycetes</taxon>
        <taxon>Pleosporomycetidae</taxon>
        <taxon>Venturiales</taxon>
        <taxon>Sympoventuriaceae</taxon>
        <taxon>Verruconis</taxon>
    </lineage>
</organism>
<proteinExistence type="predicted"/>
<feature type="region of interest" description="Disordered" evidence="5">
    <location>
        <begin position="52"/>
        <end position="71"/>
    </location>
</feature>
<gene>
    <name evidence="7" type="ORF">PV09_01159</name>
</gene>
<dbReference type="RefSeq" id="XP_016218100.1">
    <property type="nucleotide sequence ID" value="XM_016354005.1"/>
</dbReference>
<dbReference type="InterPro" id="IPR029525">
    <property type="entry name" value="INO80C/Ies6"/>
</dbReference>
<dbReference type="EMBL" id="KN847531">
    <property type="protein sequence ID" value="KIW08231.1"/>
    <property type="molecule type" value="Genomic_DNA"/>
</dbReference>